<dbReference type="Gene3D" id="3.10.100.10">
    <property type="entry name" value="Mannose-Binding Protein A, subunit A"/>
    <property type="match status" value="1"/>
</dbReference>
<dbReference type="PROSITE" id="PS50041">
    <property type="entry name" value="C_TYPE_LECTIN_2"/>
    <property type="match status" value="1"/>
</dbReference>
<name>A0ABR0ANV9_9CRUS</name>
<dbReference type="CDD" id="cd00037">
    <property type="entry name" value="CLECT"/>
    <property type="match status" value="1"/>
</dbReference>
<feature type="signal peptide" evidence="1">
    <location>
        <begin position="1"/>
        <end position="28"/>
    </location>
</feature>
<evidence type="ECO:0000313" key="4">
    <source>
        <dbReference type="Proteomes" id="UP001234178"/>
    </source>
</evidence>
<keyword evidence="1" id="KW-0732">Signal</keyword>
<reference evidence="3 4" key="1">
    <citation type="journal article" date="2023" name="Nucleic Acids Res.">
        <title>The hologenome of Daphnia magna reveals possible DNA methylation and microbiome-mediated evolution of the host genome.</title>
        <authorList>
            <person name="Chaturvedi A."/>
            <person name="Li X."/>
            <person name="Dhandapani V."/>
            <person name="Marshall H."/>
            <person name="Kissane S."/>
            <person name="Cuenca-Cambronero M."/>
            <person name="Asole G."/>
            <person name="Calvet F."/>
            <person name="Ruiz-Romero M."/>
            <person name="Marangio P."/>
            <person name="Guigo R."/>
            <person name="Rago D."/>
            <person name="Mirbahai L."/>
            <person name="Eastwood N."/>
            <person name="Colbourne J.K."/>
            <person name="Zhou J."/>
            <person name="Mallon E."/>
            <person name="Orsini L."/>
        </authorList>
    </citation>
    <scope>NUCLEOTIDE SEQUENCE [LARGE SCALE GENOMIC DNA]</scope>
    <source>
        <strain evidence="3">LRV0_1</strain>
    </source>
</reference>
<evidence type="ECO:0000256" key="1">
    <source>
        <dbReference type="SAM" id="SignalP"/>
    </source>
</evidence>
<gene>
    <name evidence="3" type="ORF">OUZ56_015830</name>
</gene>
<keyword evidence="4" id="KW-1185">Reference proteome</keyword>
<dbReference type="SMART" id="SM00034">
    <property type="entry name" value="CLECT"/>
    <property type="match status" value="1"/>
</dbReference>
<dbReference type="EMBL" id="JAOYFB010000038">
    <property type="protein sequence ID" value="KAK4026804.1"/>
    <property type="molecule type" value="Genomic_DNA"/>
</dbReference>
<dbReference type="Proteomes" id="UP001234178">
    <property type="component" value="Unassembled WGS sequence"/>
</dbReference>
<organism evidence="3 4">
    <name type="scientific">Daphnia magna</name>
    <dbReference type="NCBI Taxonomy" id="35525"/>
    <lineage>
        <taxon>Eukaryota</taxon>
        <taxon>Metazoa</taxon>
        <taxon>Ecdysozoa</taxon>
        <taxon>Arthropoda</taxon>
        <taxon>Crustacea</taxon>
        <taxon>Branchiopoda</taxon>
        <taxon>Diplostraca</taxon>
        <taxon>Cladocera</taxon>
        <taxon>Anomopoda</taxon>
        <taxon>Daphniidae</taxon>
        <taxon>Daphnia</taxon>
    </lineage>
</organism>
<proteinExistence type="predicted"/>
<evidence type="ECO:0000313" key="3">
    <source>
        <dbReference type="EMBL" id="KAK4026804.1"/>
    </source>
</evidence>
<accession>A0ABR0ANV9</accession>
<dbReference type="InterPro" id="IPR016186">
    <property type="entry name" value="C-type_lectin-like/link_sf"/>
</dbReference>
<feature type="chain" id="PRO_5047089454" description="C-type lectin domain-containing protein" evidence="1">
    <location>
        <begin position="29"/>
        <end position="194"/>
    </location>
</feature>
<comment type="caution">
    <text evidence="3">The sequence shown here is derived from an EMBL/GenBank/DDBJ whole genome shotgun (WGS) entry which is preliminary data.</text>
</comment>
<feature type="domain" description="C-type lectin" evidence="2">
    <location>
        <begin position="58"/>
        <end position="186"/>
    </location>
</feature>
<dbReference type="InterPro" id="IPR050111">
    <property type="entry name" value="C-type_lectin/snaclec_domain"/>
</dbReference>
<dbReference type="SUPFAM" id="SSF56436">
    <property type="entry name" value="C-type lectin-like"/>
    <property type="match status" value="1"/>
</dbReference>
<dbReference type="InterPro" id="IPR001304">
    <property type="entry name" value="C-type_lectin-like"/>
</dbReference>
<dbReference type="InterPro" id="IPR016187">
    <property type="entry name" value="CTDL_fold"/>
</dbReference>
<evidence type="ECO:0000259" key="2">
    <source>
        <dbReference type="PROSITE" id="PS50041"/>
    </source>
</evidence>
<dbReference type="Pfam" id="PF00059">
    <property type="entry name" value="Lectin_C"/>
    <property type="match status" value="1"/>
</dbReference>
<sequence length="194" mass="21852">MQAFYLSNLVACILGVLIFNAQVSEQLAVNISEQEDSQGVTARASCEKSIAGHKCKRIKDRCYCFVNTQLSWEQADTFCRSNKKRLLSIETADEQADVSSVLIPIVLKDDIAKKIGVWTCGSYIPQQKVFVWSSTQKPFTFVNWFYNEPIVGSLDQCLRVRIVPESLTSGRWASLSCDQWLPFICQDDPGTIKP</sequence>
<dbReference type="PANTHER" id="PTHR22803">
    <property type="entry name" value="MANNOSE, PHOSPHOLIPASE, LECTIN RECEPTOR RELATED"/>
    <property type="match status" value="1"/>
</dbReference>
<protein>
    <recommendedName>
        <fullName evidence="2">C-type lectin domain-containing protein</fullName>
    </recommendedName>
</protein>